<dbReference type="Pfam" id="PF00990">
    <property type="entry name" value="GGDEF"/>
    <property type="match status" value="1"/>
</dbReference>
<dbReference type="Gene3D" id="6.10.340.10">
    <property type="match status" value="1"/>
</dbReference>
<feature type="domain" description="GGDEF" evidence="3">
    <location>
        <begin position="265"/>
        <end position="397"/>
    </location>
</feature>
<dbReference type="SUPFAM" id="SSF55073">
    <property type="entry name" value="Nucleotide cyclase"/>
    <property type="match status" value="1"/>
</dbReference>
<feature type="domain" description="HAMP" evidence="2">
    <location>
        <begin position="176"/>
        <end position="229"/>
    </location>
</feature>
<evidence type="ECO:0000256" key="1">
    <source>
        <dbReference type="SAM" id="Phobius"/>
    </source>
</evidence>
<dbReference type="PROSITE" id="PS50885">
    <property type="entry name" value="HAMP"/>
    <property type="match status" value="1"/>
</dbReference>
<dbReference type="InterPro" id="IPR043128">
    <property type="entry name" value="Rev_trsase/Diguanyl_cyclase"/>
</dbReference>
<dbReference type="InterPro" id="IPR003660">
    <property type="entry name" value="HAMP_dom"/>
</dbReference>
<evidence type="ECO:0000313" key="4">
    <source>
        <dbReference type="EMBL" id="VAW81704.1"/>
    </source>
</evidence>
<sequence>MKAFFSTLTGRIAIAALSIFLVIVPLLFGVVLYLVKKNYENQFVDHVRNDAYQLASVSQSGGGFERLENELEEALIGGRVAFSHIVDNKGYLITGGRPGRLTLPFEEDFFFGQAEDILYQIIVPLFDASGKGIGELRLGYDETPVRMQTMQAYKSGLYIMLGFIIIIFPITMLLGRQFANPIHQLGEAAKRITHGDYDTGLQVRTNISEIKNLAELLDHMRHELVQKNNEMQHQAHHDYLTDLPNRALLQKRVNAALKGARGSDNGMAFLLIDLDRFKQVNDMFGHLTGDAVLKLAAERIQSCIRKTDTAARLGGDEFALLLPATGGGSAEAIARLVSERLREAFNIAEHHLKLGSSIGIALYPEHGDSYERILHCSDIAMYAAKREDRGVVIWRPELETEAPPKAETETV</sequence>
<dbReference type="AlphaFoldDB" id="A0A3B0ZK76"/>
<evidence type="ECO:0000259" key="3">
    <source>
        <dbReference type="PROSITE" id="PS50887"/>
    </source>
</evidence>
<dbReference type="InterPro" id="IPR029787">
    <property type="entry name" value="Nucleotide_cyclase"/>
</dbReference>
<accession>A0A3B0ZK76</accession>
<dbReference type="Gene3D" id="3.30.70.270">
    <property type="match status" value="1"/>
</dbReference>
<keyword evidence="1" id="KW-1133">Transmembrane helix</keyword>
<dbReference type="InterPro" id="IPR000160">
    <property type="entry name" value="GGDEF_dom"/>
</dbReference>
<dbReference type="FunFam" id="3.30.70.270:FF:000001">
    <property type="entry name" value="Diguanylate cyclase domain protein"/>
    <property type="match status" value="1"/>
</dbReference>
<keyword evidence="1" id="KW-0472">Membrane</keyword>
<dbReference type="InterPro" id="IPR052163">
    <property type="entry name" value="DGC-Regulatory_Protein"/>
</dbReference>
<dbReference type="SMART" id="SM00304">
    <property type="entry name" value="HAMP"/>
    <property type="match status" value="1"/>
</dbReference>
<dbReference type="PROSITE" id="PS50887">
    <property type="entry name" value="GGDEF"/>
    <property type="match status" value="1"/>
</dbReference>
<dbReference type="GO" id="GO:0016020">
    <property type="term" value="C:membrane"/>
    <property type="evidence" value="ECO:0007669"/>
    <property type="project" value="InterPro"/>
</dbReference>
<dbReference type="PANTHER" id="PTHR46663:SF2">
    <property type="entry name" value="GGDEF DOMAIN-CONTAINING PROTEIN"/>
    <property type="match status" value="1"/>
</dbReference>
<feature type="transmembrane region" description="Helical" evidence="1">
    <location>
        <begin position="156"/>
        <end position="175"/>
    </location>
</feature>
<keyword evidence="1" id="KW-0812">Transmembrane</keyword>
<feature type="transmembrane region" description="Helical" evidence="1">
    <location>
        <begin position="12"/>
        <end position="35"/>
    </location>
</feature>
<reference evidence="4" key="1">
    <citation type="submission" date="2018-06" db="EMBL/GenBank/DDBJ databases">
        <authorList>
            <person name="Zhirakovskaya E."/>
        </authorList>
    </citation>
    <scope>NUCLEOTIDE SEQUENCE</scope>
</reference>
<dbReference type="Pfam" id="PF00672">
    <property type="entry name" value="HAMP"/>
    <property type="match status" value="1"/>
</dbReference>
<name>A0A3B0ZK76_9ZZZZ</name>
<dbReference type="PANTHER" id="PTHR46663">
    <property type="entry name" value="DIGUANYLATE CYCLASE DGCT-RELATED"/>
    <property type="match status" value="1"/>
</dbReference>
<proteinExistence type="predicted"/>
<organism evidence="4">
    <name type="scientific">hydrothermal vent metagenome</name>
    <dbReference type="NCBI Taxonomy" id="652676"/>
    <lineage>
        <taxon>unclassified sequences</taxon>
        <taxon>metagenomes</taxon>
        <taxon>ecological metagenomes</taxon>
    </lineage>
</organism>
<dbReference type="CDD" id="cd06225">
    <property type="entry name" value="HAMP"/>
    <property type="match status" value="1"/>
</dbReference>
<dbReference type="CDD" id="cd01949">
    <property type="entry name" value="GGDEF"/>
    <property type="match status" value="1"/>
</dbReference>
<dbReference type="NCBIfam" id="TIGR00254">
    <property type="entry name" value="GGDEF"/>
    <property type="match status" value="1"/>
</dbReference>
<dbReference type="GO" id="GO:0007165">
    <property type="term" value="P:signal transduction"/>
    <property type="evidence" value="ECO:0007669"/>
    <property type="project" value="InterPro"/>
</dbReference>
<dbReference type="SMART" id="SM00267">
    <property type="entry name" value="GGDEF"/>
    <property type="match status" value="1"/>
</dbReference>
<dbReference type="EMBL" id="UOFK01000274">
    <property type="protein sequence ID" value="VAW81704.1"/>
    <property type="molecule type" value="Genomic_DNA"/>
</dbReference>
<protein>
    <submittedName>
        <fullName evidence="4">Diguanylate cyclase/phosphodiesterase (GGDEF &amp; EAL domains) with PAS/PAC sensor(S)</fullName>
    </submittedName>
</protein>
<gene>
    <name evidence="4" type="ORF">MNBD_GAMMA13-681</name>
</gene>
<evidence type="ECO:0000259" key="2">
    <source>
        <dbReference type="PROSITE" id="PS50885"/>
    </source>
</evidence>
<dbReference type="SUPFAM" id="SSF158472">
    <property type="entry name" value="HAMP domain-like"/>
    <property type="match status" value="1"/>
</dbReference>